<name>A8SB87_9FIRM</name>
<dbReference type="AlphaFoldDB" id="A8SB87"/>
<evidence type="ECO:0000256" key="1">
    <source>
        <dbReference type="SAM" id="MobiDB-lite"/>
    </source>
</evidence>
<accession>A8SB87</accession>
<evidence type="ECO:0000313" key="3">
    <source>
        <dbReference type="Proteomes" id="UP000005945"/>
    </source>
</evidence>
<feature type="compositionally biased region" description="Polar residues" evidence="1">
    <location>
        <begin position="7"/>
        <end position="25"/>
    </location>
</feature>
<sequence length="246" mass="27317">MKRSKNMENNATNAVRSTENTTKNQTTFRLGLHLSTAHGDSADTYADFNFAGSTPEEFDHALATILDVVTDTVYGGQLNGLREIMDRSTAEFMANAAEQEQPEEEAPAAHDDALDVMRYGQDKPQNPALLIETPPLPTKTEPQTPPRSVERPHGARGLMFLHCPECNRTFKQFNKDFTESANCFCGAKIPLDNTTRFEYTCPACGKLTYGRTNVETATIDAGSMNCVCGTPCRELRWDPEVRSFHD</sequence>
<dbReference type="Proteomes" id="UP000005945">
    <property type="component" value="Unassembled WGS sequence"/>
</dbReference>
<organism evidence="2 3">
    <name type="scientific">Faecalibacterium prausnitzii M21/2</name>
    <dbReference type="NCBI Taxonomy" id="411485"/>
    <lineage>
        <taxon>Bacteria</taxon>
        <taxon>Bacillati</taxon>
        <taxon>Bacillota</taxon>
        <taxon>Clostridia</taxon>
        <taxon>Eubacteriales</taxon>
        <taxon>Oscillospiraceae</taxon>
        <taxon>Faecalibacterium</taxon>
    </lineage>
</organism>
<protein>
    <submittedName>
        <fullName evidence="2">Uncharacterized protein</fullName>
    </submittedName>
</protein>
<comment type="caution">
    <text evidence="2">The sequence shown here is derived from an EMBL/GenBank/DDBJ whole genome shotgun (WGS) entry which is preliminary data.</text>
</comment>
<feature type="region of interest" description="Disordered" evidence="1">
    <location>
        <begin position="1"/>
        <end position="25"/>
    </location>
</feature>
<evidence type="ECO:0000313" key="2">
    <source>
        <dbReference type="EMBL" id="EDP21774.1"/>
    </source>
</evidence>
<gene>
    <name evidence="2" type="ORF">FAEPRAM212_01596</name>
</gene>
<reference evidence="2 3" key="1">
    <citation type="submission" date="2007-09" db="EMBL/GenBank/DDBJ databases">
        <title>Draft genome sequence of Faecalibacterium prausnitzii M21/2.</title>
        <authorList>
            <person name="Sudarsanam P."/>
            <person name="Ley R."/>
            <person name="Guruge J."/>
            <person name="Turnbaugh P.J."/>
            <person name="Mahowald M."/>
            <person name="Liep D."/>
            <person name="Gordon J."/>
        </authorList>
    </citation>
    <scope>NUCLEOTIDE SEQUENCE [LARGE SCALE GENOMIC DNA]</scope>
    <source>
        <strain evidence="2 3">M21/2</strain>
    </source>
</reference>
<reference evidence="2 3" key="2">
    <citation type="submission" date="2007-09" db="EMBL/GenBank/DDBJ databases">
        <authorList>
            <person name="Fulton L."/>
            <person name="Clifton S."/>
            <person name="Fulton B."/>
            <person name="Xu J."/>
            <person name="Minx P."/>
            <person name="Pepin K.H."/>
            <person name="Johnson M."/>
            <person name="Thiruvilangam P."/>
            <person name="Bhonagiri V."/>
            <person name="Nash W.E."/>
            <person name="Mardis E.R."/>
            <person name="Wilson R.K."/>
        </authorList>
    </citation>
    <scope>NUCLEOTIDE SEQUENCE [LARGE SCALE GENOMIC DNA]</scope>
    <source>
        <strain evidence="2 3">M21/2</strain>
    </source>
</reference>
<dbReference type="HOGENOM" id="CLU_1127741_0_0_9"/>
<proteinExistence type="predicted"/>
<feature type="region of interest" description="Disordered" evidence="1">
    <location>
        <begin position="125"/>
        <end position="152"/>
    </location>
</feature>
<dbReference type="EMBL" id="ABED02000025">
    <property type="protein sequence ID" value="EDP21774.1"/>
    <property type="molecule type" value="Genomic_DNA"/>
</dbReference>